<comment type="caution">
    <text evidence="7">The sequence shown here is derived from an EMBL/GenBank/DDBJ whole genome shotgun (WGS) entry which is preliminary data.</text>
</comment>
<proteinExistence type="predicted"/>
<feature type="domain" description="BHLH" evidence="6">
    <location>
        <begin position="656"/>
        <end position="705"/>
    </location>
</feature>
<dbReference type="Pfam" id="PF23176">
    <property type="entry name" value="bHLH_LHW"/>
    <property type="match status" value="1"/>
</dbReference>
<gene>
    <name evidence="7" type="ORF">TorRG33x02_114340</name>
</gene>
<dbReference type="PANTHER" id="PTHR46196">
    <property type="entry name" value="TRANSCRIPTION FACTOR BHLH155-LIKE ISOFORM X1-RELATED"/>
    <property type="match status" value="1"/>
</dbReference>
<dbReference type="STRING" id="63057.A0A2P5F4X0"/>
<dbReference type="OrthoDB" id="1883654at2759"/>
<accession>A0A2P5F4X0</accession>
<keyword evidence="2" id="KW-0805">Transcription regulation</keyword>
<dbReference type="PROSITE" id="PS50888">
    <property type="entry name" value="BHLH"/>
    <property type="match status" value="1"/>
</dbReference>
<feature type="region of interest" description="Disordered" evidence="5">
    <location>
        <begin position="639"/>
        <end position="669"/>
    </location>
</feature>
<dbReference type="InterPro" id="IPR025610">
    <property type="entry name" value="MYC/MYB_N"/>
</dbReference>
<evidence type="ECO:0000313" key="8">
    <source>
        <dbReference type="Proteomes" id="UP000237000"/>
    </source>
</evidence>
<evidence type="ECO:0000313" key="7">
    <source>
        <dbReference type="EMBL" id="PON92836.1"/>
    </source>
</evidence>
<feature type="compositionally biased region" description="Basic and acidic residues" evidence="5">
    <location>
        <begin position="657"/>
        <end position="669"/>
    </location>
</feature>
<evidence type="ECO:0000256" key="1">
    <source>
        <dbReference type="ARBA" id="ARBA00004123"/>
    </source>
</evidence>
<evidence type="ECO:0000256" key="3">
    <source>
        <dbReference type="ARBA" id="ARBA00023163"/>
    </source>
</evidence>
<dbReference type="InterPro" id="IPR011598">
    <property type="entry name" value="bHLH_dom"/>
</dbReference>
<keyword evidence="8" id="KW-1185">Reference proteome</keyword>
<dbReference type="Pfam" id="PF14215">
    <property type="entry name" value="bHLH-MYC_N"/>
    <property type="match status" value="2"/>
</dbReference>
<protein>
    <submittedName>
        <fullName evidence="7">MYC/MYB transcription factor</fullName>
    </submittedName>
</protein>
<sequence>MGPEAENGSLLKRTLKSLCVSNGWSYGVFWRFDQRNPMLLSVEDAYYEERVETVIDNMLIKVHMLGEGTIGQTAFNGKHKWILADGPSEEWNSFRSTKDKDAFQDDSEVCYQFSSGIKTIAVIPVEPRGVVQFGSTDKISERLEFVDQTMRLFRGIEKLDVFKPLENTHSCEKGEPYDINGLFASLTSSRNSNNEFIQVYGDNYKEPRGNNCSAMNSNQCSPSTSDIHCGKMGFSNKNAAYLDKQLQAAGTEADVFFSDRSIAQFEQVIGFKNDCADITSCISSWSSEYPILPTLNQELASESKVQDSPDGILLGGNSFVSCRNAGDNIQEDTTFSLLYNAGASTETEKYFQAGSGNLMDNQQLLPSNFETQSGISEKANSLDRFPEELFEEFKLADFTADIFNFCQLDDLSQWFASTPEHSINQMVNTLNGDLTQLVETTSTSSCLAGGDMAIDEHPTTSMQSYVTHTLSAEGQQKSAIIQSDENDTIDGRNLSRTGERWEDIIMPLVAGDHPTTSSASGKWVSGFNPTSMPGPRKGLFSELGLDELLVGSNNSSCLTKSNLEDESSPLKRRRVESSSVNSNQAHFARFAGSNGDMSLLQYNLEKTTNNLVTQKELPKSQVGLWIDDSYSITGASAVLSQTQKPEEHKKVTRKRARPGESTRPRPKDRQLIQDRIKELRGIIPSGGKCSIDSLLDRTIKYMLFLQGVTKYADKLKQSNEPKLISKDNGAVLRDNSISNGAGGVTWAFEVGGQSMVCPIIVEDLSPPGQMLIEMLCEEQGFFLEIADVIRGFGLSILKGVMEVRGNKIWAHFIVEASSHVTRIDVFLSLVRLLQQTSTDGLDSTNQPSNVVMDVGIPLLDSYQKPNLPPPICLTETLH</sequence>
<comment type="subcellular location">
    <subcellularLocation>
        <location evidence="1">Nucleus</location>
    </subcellularLocation>
</comment>
<evidence type="ECO:0000259" key="6">
    <source>
        <dbReference type="PROSITE" id="PS50888"/>
    </source>
</evidence>
<dbReference type="InParanoid" id="A0A2P5F4X0"/>
<dbReference type="Proteomes" id="UP000237000">
    <property type="component" value="Unassembled WGS sequence"/>
</dbReference>
<dbReference type="GO" id="GO:0005634">
    <property type="term" value="C:nucleus"/>
    <property type="evidence" value="ECO:0007669"/>
    <property type="project" value="UniProtKB-SubCell"/>
</dbReference>
<name>A0A2P5F4X0_TREOI</name>
<keyword evidence="3" id="KW-0804">Transcription</keyword>
<reference evidence="8" key="1">
    <citation type="submission" date="2016-06" db="EMBL/GenBank/DDBJ databases">
        <title>Parallel loss of symbiosis genes in relatives of nitrogen-fixing non-legume Parasponia.</title>
        <authorList>
            <person name="Van Velzen R."/>
            <person name="Holmer R."/>
            <person name="Bu F."/>
            <person name="Rutten L."/>
            <person name="Van Zeijl A."/>
            <person name="Liu W."/>
            <person name="Santuari L."/>
            <person name="Cao Q."/>
            <person name="Sharma T."/>
            <person name="Shen D."/>
            <person name="Roswanjaya Y."/>
            <person name="Wardhani T."/>
            <person name="Kalhor M.S."/>
            <person name="Jansen J."/>
            <person name="Van den Hoogen J."/>
            <person name="Gungor B."/>
            <person name="Hartog M."/>
            <person name="Hontelez J."/>
            <person name="Verver J."/>
            <person name="Yang W.-C."/>
            <person name="Schijlen E."/>
            <person name="Repin R."/>
            <person name="Schilthuizen M."/>
            <person name="Schranz E."/>
            <person name="Heidstra R."/>
            <person name="Miyata K."/>
            <person name="Fedorova E."/>
            <person name="Kohlen W."/>
            <person name="Bisseling T."/>
            <person name="Smit S."/>
            <person name="Geurts R."/>
        </authorList>
    </citation>
    <scope>NUCLEOTIDE SEQUENCE [LARGE SCALE GENOMIC DNA]</scope>
    <source>
        <strain evidence="8">cv. RG33-2</strain>
    </source>
</reference>
<evidence type="ECO:0000256" key="4">
    <source>
        <dbReference type="ARBA" id="ARBA00023242"/>
    </source>
</evidence>
<keyword evidence="4" id="KW-0539">Nucleus</keyword>
<dbReference type="GO" id="GO:0046983">
    <property type="term" value="F:protein dimerization activity"/>
    <property type="evidence" value="ECO:0007669"/>
    <property type="project" value="InterPro"/>
</dbReference>
<organism evidence="7 8">
    <name type="scientific">Trema orientale</name>
    <name type="common">Charcoal tree</name>
    <name type="synonym">Celtis orientalis</name>
    <dbReference type="NCBI Taxonomy" id="63057"/>
    <lineage>
        <taxon>Eukaryota</taxon>
        <taxon>Viridiplantae</taxon>
        <taxon>Streptophyta</taxon>
        <taxon>Embryophyta</taxon>
        <taxon>Tracheophyta</taxon>
        <taxon>Spermatophyta</taxon>
        <taxon>Magnoliopsida</taxon>
        <taxon>eudicotyledons</taxon>
        <taxon>Gunneridae</taxon>
        <taxon>Pentapetalae</taxon>
        <taxon>rosids</taxon>
        <taxon>fabids</taxon>
        <taxon>Rosales</taxon>
        <taxon>Cannabaceae</taxon>
        <taxon>Trema</taxon>
    </lineage>
</organism>
<dbReference type="GO" id="GO:0003700">
    <property type="term" value="F:DNA-binding transcription factor activity"/>
    <property type="evidence" value="ECO:0007669"/>
    <property type="project" value="InterPro"/>
</dbReference>
<dbReference type="SUPFAM" id="SSF47459">
    <property type="entry name" value="HLH, helix-loop-helix DNA-binding domain"/>
    <property type="match status" value="1"/>
</dbReference>
<dbReference type="InterPro" id="IPR036638">
    <property type="entry name" value="HLH_DNA-bd_sf"/>
</dbReference>
<feature type="region of interest" description="Disordered" evidence="5">
    <location>
        <begin position="559"/>
        <end position="581"/>
    </location>
</feature>
<dbReference type="PANTHER" id="PTHR46196:SF2">
    <property type="entry name" value="TRANSCRIPTION FACTOR BHLH157"/>
    <property type="match status" value="1"/>
</dbReference>
<dbReference type="FunCoup" id="A0A2P5F4X0">
    <property type="interactions" value="5"/>
</dbReference>
<evidence type="ECO:0000256" key="5">
    <source>
        <dbReference type="SAM" id="MobiDB-lite"/>
    </source>
</evidence>
<dbReference type="AlphaFoldDB" id="A0A2P5F4X0"/>
<dbReference type="EMBL" id="JXTC01000062">
    <property type="protein sequence ID" value="PON92836.1"/>
    <property type="molecule type" value="Genomic_DNA"/>
</dbReference>
<dbReference type="InterPro" id="IPR043561">
    <property type="entry name" value="LHW-like"/>
</dbReference>
<evidence type="ECO:0000256" key="2">
    <source>
        <dbReference type="ARBA" id="ARBA00023015"/>
    </source>
</evidence>